<evidence type="ECO:0000256" key="6">
    <source>
        <dbReference type="SAM" id="Phobius"/>
    </source>
</evidence>
<accession>A0ABS4IDQ6</accession>
<evidence type="ECO:0000313" key="8">
    <source>
        <dbReference type="Proteomes" id="UP001519345"/>
    </source>
</evidence>
<evidence type="ECO:0000256" key="4">
    <source>
        <dbReference type="ARBA" id="ARBA00022989"/>
    </source>
</evidence>
<name>A0ABS4IDQ6_9BACI</name>
<reference evidence="7 8" key="1">
    <citation type="submission" date="2021-03" db="EMBL/GenBank/DDBJ databases">
        <title>Genomic Encyclopedia of Type Strains, Phase IV (KMG-IV): sequencing the most valuable type-strain genomes for metagenomic binning, comparative biology and taxonomic classification.</title>
        <authorList>
            <person name="Goeker M."/>
        </authorList>
    </citation>
    <scope>NUCLEOTIDE SEQUENCE [LARGE SCALE GENOMIC DNA]</scope>
    <source>
        <strain evidence="7 8">DSM 25609</strain>
    </source>
</reference>
<keyword evidence="3 6" id="KW-0812">Transmembrane</keyword>
<comment type="similarity">
    <text evidence="2">Belongs to the UPF0057 (PMP3) family.</text>
</comment>
<feature type="transmembrane region" description="Helical" evidence="6">
    <location>
        <begin position="27"/>
        <end position="45"/>
    </location>
</feature>
<evidence type="ECO:0000256" key="3">
    <source>
        <dbReference type="ARBA" id="ARBA00022692"/>
    </source>
</evidence>
<dbReference type="Pfam" id="PF01679">
    <property type="entry name" value="Pmp3"/>
    <property type="match status" value="1"/>
</dbReference>
<comment type="caution">
    <text evidence="7">The sequence shown here is derived from an EMBL/GenBank/DDBJ whole genome shotgun (WGS) entry which is preliminary data.</text>
</comment>
<keyword evidence="5 6" id="KW-0472">Membrane</keyword>
<proteinExistence type="inferred from homology"/>
<sequence>MLYLLCLIPPLAVLVTGRPIQAILNFLLTLAFYIPGVIHAVLVVNEHKADKRMKKYAK</sequence>
<keyword evidence="8" id="KW-1185">Reference proteome</keyword>
<evidence type="ECO:0000256" key="1">
    <source>
        <dbReference type="ARBA" id="ARBA00004370"/>
    </source>
</evidence>
<dbReference type="RefSeq" id="WP_209462284.1">
    <property type="nucleotide sequence ID" value="NZ_CP110224.1"/>
</dbReference>
<evidence type="ECO:0000256" key="2">
    <source>
        <dbReference type="ARBA" id="ARBA00009530"/>
    </source>
</evidence>
<gene>
    <name evidence="7" type="ORF">J2Z83_001177</name>
</gene>
<keyword evidence="4 6" id="KW-1133">Transmembrane helix</keyword>
<evidence type="ECO:0000313" key="7">
    <source>
        <dbReference type="EMBL" id="MBP1969074.1"/>
    </source>
</evidence>
<dbReference type="EMBL" id="JAGGKX010000004">
    <property type="protein sequence ID" value="MBP1969074.1"/>
    <property type="molecule type" value="Genomic_DNA"/>
</dbReference>
<dbReference type="InterPro" id="IPR000612">
    <property type="entry name" value="PMP3"/>
</dbReference>
<comment type="subcellular location">
    <subcellularLocation>
        <location evidence="1">Membrane</location>
    </subcellularLocation>
</comment>
<protein>
    <submittedName>
        <fullName evidence="7">Uncharacterized membrane protein YqaE (UPF0057 family)</fullName>
    </submittedName>
</protein>
<dbReference type="Proteomes" id="UP001519345">
    <property type="component" value="Unassembled WGS sequence"/>
</dbReference>
<organism evidence="7 8">
    <name type="scientific">Virgibacillus natechei</name>
    <dbReference type="NCBI Taxonomy" id="1216297"/>
    <lineage>
        <taxon>Bacteria</taxon>
        <taxon>Bacillati</taxon>
        <taxon>Bacillota</taxon>
        <taxon>Bacilli</taxon>
        <taxon>Bacillales</taxon>
        <taxon>Bacillaceae</taxon>
        <taxon>Virgibacillus</taxon>
    </lineage>
</organism>
<evidence type="ECO:0000256" key="5">
    <source>
        <dbReference type="ARBA" id="ARBA00023136"/>
    </source>
</evidence>